<evidence type="ECO:0000256" key="7">
    <source>
        <dbReference type="RuleBase" id="RU003792"/>
    </source>
</evidence>
<keyword evidence="9" id="KW-0456">Lyase</keyword>
<evidence type="ECO:0000256" key="6">
    <source>
        <dbReference type="PIRSR" id="PIRSR001430-2"/>
    </source>
</evidence>
<dbReference type="HAMAP" id="MF_00171">
    <property type="entry name" value="TruA"/>
    <property type="match status" value="1"/>
</dbReference>
<dbReference type="EC" id="5.4.99.12" evidence="4"/>
<keyword evidence="2 4" id="KW-0819">tRNA processing</keyword>
<evidence type="ECO:0000259" key="8">
    <source>
        <dbReference type="Pfam" id="PF01416"/>
    </source>
</evidence>
<dbReference type="PANTHER" id="PTHR11142:SF0">
    <property type="entry name" value="TRNA PSEUDOURIDINE SYNTHASE-LIKE 1"/>
    <property type="match status" value="1"/>
</dbReference>
<dbReference type="RefSeq" id="WP_115011323.1">
    <property type="nucleotide sequence ID" value="NZ_UGHV01000001.1"/>
</dbReference>
<dbReference type="InterPro" id="IPR020095">
    <property type="entry name" value="PsdUridine_synth_TruA_C"/>
</dbReference>
<evidence type="ECO:0000256" key="3">
    <source>
        <dbReference type="ARBA" id="ARBA00023235"/>
    </source>
</evidence>
<dbReference type="Pfam" id="PF01416">
    <property type="entry name" value="PseudoU_synth_1"/>
    <property type="match status" value="1"/>
</dbReference>
<evidence type="ECO:0000256" key="4">
    <source>
        <dbReference type="HAMAP-Rule" id="MF_00171"/>
    </source>
</evidence>
<comment type="catalytic activity">
    <reaction evidence="4 7">
        <text>uridine(38/39/40) in tRNA = pseudouridine(38/39/40) in tRNA</text>
        <dbReference type="Rhea" id="RHEA:22376"/>
        <dbReference type="Rhea" id="RHEA-COMP:10085"/>
        <dbReference type="Rhea" id="RHEA-COMP:10087"/>
        <dbReference type="ChEBI" id="CHEBI:65314"/>
        <dbReference type="ChEBI" id="CHEBI:65315"/>
        <dbReference type="EC" id="5.4.99.12"/>
    </reaction>
</comment>
<dbReference type="GO" id="GO:0003723">
    <property type="term" value="F:RNA binding"/>
    <property type="evidence" value="ECO:0007669"/>
    <property type="project" value="InterPro"/>
</dbReference>
<comment type="function">
    <text evidence="4">Formation of pseudouridine at positions 38, 39 and 40 in the anticodon stem and loop of transfer RNAs.</text>
</comment>
<dbReference type="GO" id="GO:0016829">
    <property type="term" value="F:lyase activity"/>
    <property type="evidence" value="ECO:0007669"/>
    <property type="project" value="UniProtKB-KW"/>
</dbReference>
<evidence type="ECO:0000256" key="1">
    <source>
        <dbReference type="ARBA" id="ARBA00009375"/>
    </source>
</evidence>
<organism evidence="9 10">
    <name type="scientific">Helicobacter canis</name>
    <dbReference type="NCBI Taxonomy" id="29419"/>
    <lineage>
        <taxon>Bacteria</taxon>
        <taxon>Pseudomonadati</taxon>
        <taxon>Campylobacterota</taxon>
        <taxon>Epsilonproteobacteria</taxon>
        <taxon>Campylobacterales</taxon>
        <taxon>Helicobacteraceae</taxon>
        <taxon>Helicobacter</taxon>
    </lineage>
</organism>
<reference evidence="9 10" key="1">
    <citation type="submission" date="2018-06" db="EMBL/GenBank/DDBJ databases">
        <authorList>
            <consortium name="Pathogen Informatics"/>
            <person name="Doyle S."/>
        </authorList>
    </citation>
    <scope>NUCLEOTIDE SEQUENCE [LARGE SCALE GENOMIC DNA]</scope>
    <source>
        <strain evidence="9 10">NCTC12410</strain>
    </source>
</reference>
<feature type="domain" description="Pseudouridine synthase I TruA alpha/beta" evidence="8">
    <location>
        <begin position="146"/>
        <end position="246"/>
    </location>
</feature>
<accession>A0A377J3V6</accession>
<proteinExistence type="inferred from homology"/>
<dbReference type="InterPro" id="IPR020097">
    <property type="entry name" value="PsdUridine_synth_TruA_a/b_dom"/>
</dbReference>
<dbReference type="OrthoDB" id="9811823at2"/>
<dbReference type="PANTHER" id="PTHR11142">
    <property type="entry name" value="PSEUDOURIDYLATE SYNTHASE"/>
    <property type="match status" value="1"/>
</dbReference>
<evidence type="ECO:0000313" key="9">
    <source>
        <dbReference type="EMBL" id="STO97048.1"/>
    </source>
</evidence>
<comment type="caution">
    <text evidence="4">Lacks conserved residue(s) required for the propagation of feature annotation.</text>
</comment>
<protein>
    <recommendedName>
        <fullName evidence="4">tRNA pseudouridine synthase A</fullName>
        <ecNumber evidence="4">5.4.99.12</ecNumber>
    </recommendedName>
    <alternativeName>
        <fullName evidence="4">tRNA pseudouridine(38-40) synthase</fullName>
    </alternativeName>
    <alternativeName>
        <fullName evidence="4">tRNA pseudouridylate synthase I</fullName>
    </alternativeName>
    <alternativeName>
        <fullName evidence="4">tRNA-uridine isomerase I</fullName>
    </alternativeName>
</protein>
<dbReference type="EMBL" id="UGHV01000001">
    <property type="protein sequence ID" value="STO97048.1"/>
    <property type="molecule type" value="Genomic_DNA"/>
</dbReference>
<dbReference type="PIRSF" id="PIRSF001430">
    <property type="entry name" value="tRNA_psdUrid_synth"/>
    <property type="match status" value="1"/>
</dbReference>
<dbReference type="Proteomes" id="UP000254841">
    <property type="component" value="Unassembled WGS sequence"/>
</dbReference>
<gene>
    <name evidence="4 9" type="primary">truA</name>
    <name evidence="9" type="ORF">NCTC12410_00867</name>
</gene>
<dbReference type="NCBIfam" id="TIGR00071">
    <property type="entry name" value="hisT_truA"/>
    <property type="match status" value="1"/>
</dbReference>
<dbReference type="InterPro" id="IPR001406">
    <property type="entry name" value="PsdUridine_synth_TruA"/>
</dbReference>
<dbReference type="Gene3D" id="3.30.70.660">
    <property type="entry name" value="Pseudouridine synthase I, catalytic domain, C-terminal subdomain"/>
    <property type="match status" value="1"/>
</dbReference>
<keyword evidence="3 4" id="KW-0413">Isomerase</keyword>
<dbReference type="AlphaFoldDB" id="A0A377J3V6"/>
<dbReference type="GO" id="GO:0031119">
    <property type="term" value="P:tRNA pseudouridine synthesis"/>
    <property type="evidence" value="ECO:0007669"/>
    <property type="project" value="UniProtKB-UniRule"/>
</dbReference>
<comment type="similarity">
    <text evidence="1 4 7">Belongs to the tRNA pseudouridine synthase TruA family.</text>
</comment>
<dbReference type="InterPro" id="IPR020103">
    <property type="entry name" value="PsdUridine_synth_cat_dom_sf"/>
</dbReference>
<evidence type="ECO:0000313" key="10">
    <source>
        <dbReference type="Proteomes" id="UP000254841"/>
    </source>
</evidence>
<dbReference type="SUPFAM" id="SSF55120">
    <property type="entry name" value="Pseudouridine synthase"/>
    <property type="match status" value="1"/>
</dbReference>
<evidence type="ECO:0000256" key="2">
    <source>
        <dbReference type="ARBA" id="ARBA00022694"/>
    </source>
</evidence>
<name>A0A377J3V6_9HELI</name>
<feature type="binding site" evidence="4 6">
    <location>
        <position position="111"/>
    </location>
    <ligand>
        <name>substrate</name>
    </ligand>
</feature>
<dbReference type="GO" id="GO:0160147">
    <property type="term" value="F:tRNA pseudouridine(38-40) synthase activity"/>
    <property type="evidence" value="ECO:0007669"/>
    <property type="project" value="UniProtKB-EC"/>
</dbReference>
<dbReference type="Gene3D" id="3.30.70.580">
    <property type="entry name" value="Pseudouridine synthase I, catalytic domain, N-terminal subdomain"/>
    <property type="match status" value="1"/>
</dbReference>
<sequence>MKYFALKIAYNGASFSGFAPQRTAGIQSVSETLESTLLTLDIDSPVIGAGRTDKGVHSLGMVVRICAKDCWDSGRLCEILAPKLYPHIKLRAVWEVDSSFHPRFSARARSYLYVFSPHSMLPFFTPFIARESLGDYRALQECLRLCVGEHNFALFSKTGSSPKSTIRTIYSTHLSPRIYAGQQCYVVRIVGNAFLRAQVRLLLGACLAVSKGIITKDDFLAQRDAVRRHYSIPASPQGLYFGKVWYGGRF</sequence>
<comment type="subunit">
    <text evidence="4">Homodimer.</text>
</comment>
<dbReference type="InterPro" id="IPR020094">
    <property type="entry name" value="TruA/RsuA/RluB/E/F_N"/>
</dbReference>
<feature type="active site" description="Nucleophile" evidence="4 5">
    <location>
        <position position="53"/>
    </location>
</feature>
<evidence type="ECO:0000256" key="5">
    <source>
        <dbReference type="PIRSR" id="PIRSR001430-1"/>
    </source>
</evidence>